<feature type="compositionally biased region" description="Low complexity" evidence="1">
    <location>
        <begin position="112"/>
        <end position="121"/>
    </location>
</feature>
<gene>
    <name evidence="5" type="primary">spoIIP</name>
    <name evidence="5" type="ORF">BN1095_440059</name>
    <name evidence="3" type="ORF">BN1096_520234</name>
    <name evidence="4" type="ORF">BN1097_630387</name>
    <name evidence="6" type="ORF">KRM00_002119</name>
    <name evidence="7" type="ORF">SAMEA3375112_01672</name>
</gene>
<dbReference type="Proteomes" id="UP000878956">
    <property type="component" value="Unassembled WGS sequence"/>
</dbReference>
<keyword evidence="2" id="KW-0732">Signal</keyword>
<reference evidence="5" key="1">
    <citation type="submission" date="2014-07" db="EMBL/GenBank/DDBJ databases">
        <authorList>
            <person name="Monot Marc"/>
        </authorList>
    </citation>
    <scope>NUCLEOTIDE SEQUENCE</scope>
    <source>
        <strain evidence="5">7032989</strain>
        <strain evidence="4">7032994</strain>
    </source>
</reference>
<feature type="chain" id="PRO_5014498143" evidence="2">
    <location>
        <begin position="26"/>
        <end position="339"/>
    </location>
</feature>
<dbReference type="EMBL" id="LK933116">
    <property type="protein sequence ID" value="CDT34008.1"/>
    <property type="molecule type" value="Genomic_DNA"/>
</dbReference>
<reference evidence="7 8" key="2">
    <citation type="submission" date="2017-02" db="EMBL/GenBank/DDBJ databases">
        <authorList>
            <consortium name="Pathogen Informatics"/>
        </authorList>
    </citation>
    <scope>NUCLEOTIDE SEQUENCE [LARGE SCALE GENOMIC DNA]</scope>
    <source>
        <strain evidence="7 8">VRECD0157</strain>
    </source>
</reference>
<dbReference type="Pfam" id="PF07454">
    <property type="entry name" value="SpoIIP"/>
    <property type="match status" value="1"/>
</dbReference>
<dbReference type="AlphaFoldDB" id="A0A069AWZ9"/>
<dbReference type="EMBL" id="DAEPXK010000020">
    <property type="protein sequence ID" value="HBH1542630.1"/>
    <property type="molecule type" value="Genomic_DNA"/>
</dbReference>
<evidence type="ECO:0000313" key="8">
    <source>
        <dbReference type="Proteomes" id="UP000189137"/>
    </source>
</evidence>
<dbReference type="EMBL" id="LK932505">
    <property type="protein sequence ID" value="CDS85343.1"/>
    <property type="molecule type" value="Genomic_DNA"/>
</dbReference>
<name>A0A069AWZ9_CLODI</name>
<reference evidence="6" key="3">
    <citation type="journal article" date="2018" name="Genome Biol.">
        <title>SKESA: strategic k-mer extension for scrupulous assemblies.</title>
        <authorList>
            <person name="Souvorov A."/>
            <person name="Agarwala R."/>
            <person name="Lipman D.J."/>
        </authorList>
    </citation>
    <scope>NUCLEOTIDE SEQUENCE</scope>
    <source>
        <strain evidence="6">HN1000</strain>
    </source>
</reference>
<evidence type="ECO:0000313" key="7">
    <source>
        <dbReference type="EMBL" id="SJS27693.1"/>
    </source>
</evidence>
<evidence type="ECO:0000256" key="1">
    <source>
        <dbReference type="SAM" id="MobiDB-lite"/>
    </source>
</evidence>
<evidence type="ECO:0000313" key="4">
    <source>
        <dbReference type="EMBL" id="CDS88084.1"/>
    </source>
</evidence>
<feature type="region of interest" description="Disordered" evidence="1">
    <location>
        <begin position="44"/>
        <end position="86"/>
    </location>
</feature>
<feature type="region of interest" description="Disordered" evidence="1">
    <location>
        <begin position="103"/>
        <end position="124"/>
    </location>
</feature>
<proteinExistence type="predicted"/>
<dbReference type="Proteomes" id="UP000189137">
    <property type="component" value="Unassembled WGS sequence"/>
</dbReference>
<accession>A0A069AWZ9</accession>
<dbReference type="GeneID" id="66354867"/>
<dbReference type="InterPro" id="IPR010897">
    <property type="entry name" value="Spore_II_P"/>
</dbReference>
<evidence type="ECO:0000313" key="5">
    <source>
        <dbReference type="EMBL" id="CDT34008.1"/>
    </source>
</evidence>
<feature type="signal peptide" evidence="2">
    <location>
        <begin position="1"/>
        <end position="25"/>
    </location>
</feature>
<dbReference type="EMBL" id="LK932402">
    <property type="protein sequence ID" value="CDS88084.1"/>
    <property type="molecule type" value="Genomic_DNA"/>
</dbReference>
<sequence>MFKKCIKVVTLTFILVCILPGKSLALNQDDFLKFLVNSSYPEAKVEGNDTENKKNNKNKETSKENKEESKEGNTKSKDASKVDNKKESEKEYIKLYVGKENVPDIESKNSDTTETNTTSSSDYKDDLRVTKENPRILIYHTHGCETYSNSPDGNYHSRDKKNSVMEVGSALTSALDSKGWGVVHTTKYHDYPSYNNSYASSLKTIQSILPKYNSVDIAIDLHRDARDLTNPATKEKDHLKYTTMINGERVSKFFFVVGGKNTNRKQLRALAEDITAFAEKKYPGLVSPIVEKDYARFNQFAVKNHMLVEIGNNATSVEESKATTKYLAEILDEYFKQKN</sequence>
<dbReference type="RefSeq" id="WP_004454762.1">
    <property type="nucleotide sequence ID" value="NZ_AP031492.1"/>
</dbReference>
<evidence type="ECO:0000313" key="6">
    <source>
        <dbReference type="EMBL" id="HBH1542630.1"/>
    </source>
</evidence>
<protein>
    <submittedName>
        <fullName evidence="5">Stage II sporulation protein P</fullName>
    </submittedName>
</protein>
<dbReference type="EMBL" id="FUPS01000005">
    <property type="protein sequence ID" value="SJS27693.1"/>
    <property type="molecule type" value="Genomic_DNA"/>
</dbReference>
<evidence type="ECO:0000313" key="3">
    <source>
        <dbReference type="EMBL" id="CDS85343.1"/>
    </source>
</evidence>
<dbReference type="NCBIfam" id="TIGR02867">
    <property type="entry name" value="spore_II_P"/>
    <property type="match status" value="1"/>
</dbReference>
<organism evidence="5">
    <name type="scientific">Clostridioides difficile</name>
    <name type="common">Peptoclostridium difficile</name>
    <dbReference type="NCBI Taxonomy" id="1496"/>
    <lineage>
        <taxon>Bacteria</taxon>
        <taxon>Bacillati</taxon>
        <taxon>Bacillota</taxon>
        <taxon>Clostridia</taxon>
        <taxon>Peptostreptococcales</taxon>
        <taxon>Peptostreptococcaceae</taxon>
        <taxon>Clostridioides</taxon>
    </lineage>
</organism>
<reference evidence="6" key="4">
    <citation type="submission" date="2021-06" db="EMBL/GenBank/DDBJ databases">
        <authorList>
            <consortium name="NCBI Pathogen Detection Project"/>
        </authorList>
    </citation>
    <scope>NUCLEOTIDE SEQUENCE</scope>
    <source>
        <strain evidence="6">HN1000</strain>
    </source>
</reference>
<evidence type="ECO:0000256" key="2">
    <source>
        <dbReference type="SAM" id="SignalP"/>
    </source>
</evidence>
<dbReference type="PATRIC" id="fig|1496.897.peg.3071"/>